<comment type="domain">
    <text evidence="7">The N-terminal C2 domain associates with lipid membranes upon calcium binding.</text>
</comment>
<evidence type="ECO:0000256" key="4">
    <source>
        <dbReference type="ARBA" id="ARBA00022801"/>
    </source>
</evidence>
<reference evidence="11 12" key="1">
    <citation type="journal article" date="2018" name="Sci. Rep.">
        <title>Comparative analysis of the Pocillopora damicornis genome highlights role of immune system in coral evolution.</title>
        <authorList>
            <person name="Cunning R."/>
            <person name="Bay R.A."/>
            <person name="Gillette P."/>
            <person name="Baker A.C."/>
            <person name="Traylor-Knowles N."/>
        </authorList>
    </citation>
    <scope>NUCLEOTIDE SEQUENCE [LARGE SCALE GENOMIC DNA]</scope>
    <source>
        <strain evidence="11">RSMAS</strain>
        <tissue evidence="11">Whole animal</tissue>
    </source>
</reference>
<dbReference type="Proteomes" id="UP000275408">
    <property type="component" value="Unassembled WGS sequence"/>
</dbReference>
<evidence type="ECO:0000256" key="2">
    <source>
        <dbReference type="ARBA" id="ARBA00013278"/>
    </source>
</evidence>
<dbReference type="SUPFAM" id="SSF52151">
    <property type="entry name" value="FabD/lysophospholipase-like"/>
    <property type="match status" value="1"/>
</dbReference>
<dbReference type="PROSITE" id="PS51210">
    <property type="entry name" value="PLA2C"/>
    <property type="match status" value="1"/>
</dbReference>
<dbReference type="EC" id="3.1.1.4" evidence="2 7"/>
<accession>A0A3M6UVL7</accession>
<feature type="domain" description="PLA2c" evidence="10">
    <location>
        <begin position="111"/>
        <end position="693"/>
    </location>
</feature>
<protein>
    <recommendedName>
        <fullName evidence="2 7">Phospholipase A2</fullName>
        <ecNumber evidence="2 7">3.1.1.4</ecNumber>
    </recommendedName>
</protein>
<feature type="compositionally biased region" description="Acidic residues" evidence="8">
    <location>
        <begin position="411"/>
        <end position="423"/>
    </location>
</feature>
<feature type="region of interest" description="Disordered" evidence="8">
    <location>
        <begin position="406"/>
        <end position="426"/>
    </location>
</feature>
<proteinExistence type="predicted"/>
<dbReference type="GO" id="GO:0005509">
    <property type="term" value="F:calcium ion binding"/>
    <property type="evidence" value="ECO:0007669"/>
    <property type="project" value="TreeGrafter"/>
</dbReference>
<dbReference type="Gene3D" id="3.40.1090.10">
    <property type="entry name" value="Cytosolic phospholipase A2 catalytic domain"/>
    <property type="match status" value="1"/>
</dbReference>
<evidence type="ECO:0000256" key="1">
    <source>
        <dbReference type="ARBA" id="ARBA00004496"/>
    </source>
</evidence>
<dbReference type="PROSITE" id="PS50004">
    <property type="entry name" value="C2"/>
    <property type="match status" value="1"/>
</dbReference>
<dbReference type="PANTHER" id="PTHR10728:SF40">
    <property type="entry name" value="PATATIN FAMILY PROTEIN"/>
    <property type="match status" value="1"/>
</dbReference>
<evidence type="ECO:0000256" key="5">
    <source>
        <dbReference type="ARBA" id="ARBA00023098"/>
    </source>
</evidence>
<gene>
    <name evidence="11" type="ORF">pdam_00004995</name>
</gene>
<keyword evidence="3 7" id="KW-0963">Cytoplasm</keyword>
<dbReference type="SMART" id="SM00239">
    <property type="entry name" value="C2"/>
    <property type="match status" value="1"/>
</dbReference>
<dbReference type="Pfam" id="PF00168">
    <property type="entry name" value="C2"/>
    <property type="match status" value="1"/>
</dbReference>
<dbReference type="InterPro" id="IPR002642">
    <property type="entry name" value="LysoPLipase_cat_dom"/>
</dbReference>
<dbReference type="InterPro" id="IPR016035">
    <property type="entry name" value="Acyl_Trfase/lysoPLipase"/>
</dbReference>
<feature type="domain" description="C2" evidence="9">
    <location>
        <begin position="1"/>
        <end position="96"/>
    </location>
</feature>
<evidence type="ECO:0000256" key="3">
    <source>
        <dbReference type="ARBA" id="ARBA00022490"/>
    </source>
</evidence>
<dbReference type="EMBL" id="RCHS01000623">
    <property type="protein sequence ID" value="RMX57736.1"/>
    <property type="molecule type" value="Genomic_DNA"/>
</dbReference>
<dbReference type="GO" id="GO:0005544">
    <property type="term" value="F:calcium-dependent phospholipid binding"/>
    <property type="evidence" value="ECO:0007669"/>
    <property type="project" value="TreeGrafter"/>
</dbReference>
<comment type="catalytic activity">
    <reaction evidence="7">
        <text>a 1,2-diacyl-sn-glycero-3-phosphocholine + H2O = a 1-acyl-sn-glycero-3-phosphocholine + a fatty acid + H(+)</text>
        <dbReference type="Rhea" id="RHEA:15801"/>
        <dbReference type="ChEBI" id="CHEBI:15377"/>
        <dbReference type="ChEBI" id="CHEBI:15378"/>
        <dbReference type="ChEBI" id="CHEBI:28868"/>
        <dbReference type="ChEBI" id="CHEBI:57643"/>
        <dbReference type="ChEBI" id="CHEBI:58168"/>
        <dbReference type="EC" id="3.1.1.4"/>
    </reaction>
</comment>
<comment type="caution">
    <text evidence="11">The sequence shown here is derived from an EMBL/GenBank/DDBJ whole genome shotgun (WGS) entry which is preliminary data.</text>
</comment>
<evidence type="ECO:0000256" key="8">
    <source>
        <dbReference type="SAM" id="MobiDB-lite"/>
    </source>
</evidence>
<evidence type="ECO:0000259" key="9">
    <source>
        <dbReference type="PROSITE" id="PS50004"/>
    </source>
</evidence>
<dbReference type="InterPro" id="IPR035892">
    <property type="entry name" value="C2_domain_sf"/>
</dbReference>
<keyword evidence="12" id="KW-1185">Reference proteome</keyword>
<dbReference type="AlphaFoldDB" id="A0A3M6UVL7"/>
<dbReference type="GO" id="GO:0046475">
    <property type="term" value="P:glycerophospholipid catabolic process"/>
    <property type="evidence" value="ECO:0007669"/>
    <property type="project" value="TreeGrafter"/>
</dbReference>
<keyword evidence="4 6" id="KW-0378">Hydrolase</keyword>
<keyword evidence="5 6" id="KW-0443">Lipid metabolism</keyword>
<dbReference type="SMART" id="SM00022">
    <property type="entry name" value="PLAc"/>
    <property type="match status" value="1"/>
</dbReference>
<comment type="subcellular location">
    <subcellularLocation>
        <location evidence="1">Cytoplasm</location>
    </subcellularLocation>
</comment>
<dbReference type="STRING" id="46731.A0A3M6UVL7"/>
<keyword evidence="6 7" id="KW-0442">Lipid degradation</keyword>
<keyword evidence="7" id="KW-0106">Calcium</keyword>
<keyword evidence="7" id="KW-0479">Metal-binding</keyword>
<evidence type="ECO:0000313" key="11">
    <source>
        <dbReference type="EMBL" id="RMX57736.1"/>
    </source>
</evidence>
<evidence type="ECO:0000256" key="7">
    <source>
        <dbReference type="RuleBase" id="RU362102"/>
    </source>
</evidence>
<dbReference type="SUPFAM" id="SSF49562">
    <property type="entry name" value="C2 domain (Calcium/lipid-binding domain, CaLB)"/>
    <property type="match status" value="1"/>
</dbReference>
<evidence type="ECO:0000256" key="6">
    <source>
        <dbReference type="PROSITE-ProRule" id="PRU00555"/>
    </source>
</evidence>
<dbReference type="Pfam" id="PF01735">
    <property type="entry name" value="PLA2_B"/>
    <property type="match status" value="2"/>
</dbReference>
<name>A0A3M6UVL7_POCDA</name>
<dbReference type="InterPro" id="IPR000008">
    <property type="entry name" value="C2_dom"/>
</dbReference>
<dbReference type="OrthoDB" id="419768at2759"/>
<organism evidence="11 12">
    <name type="scientific">Pocillopora damicornis</name>
    <name type="common">Cauliflower coral</name>
    <name type="synonym">Millepora damicornis</name>
    <dbReference type="NCBI Taxonomy" id="46731"/>
    <lineage>
        <taxon>Eukaryota</taxon>
        <taxon>Metazoa</taxon>
        <taxon>Cnidaria</taxon>
        <taxon>Anthozoa</taxon>
        <taxon>Hexacorallia</taxon>
        <taxon>Scleractinia</taxon>
        <taxon>Astrocoeniina</taxon>
        <taxon>Pocilloporidae</taxon>
        <taxon>Pocillopora</taxon>
    </lineage>
</organism>
<evidence type="ECO:0000313" key="12">
    <source>
        <dbReference type="Proteomes" id="UP000275408"/>
    </source>
</evidence>
<sequence>MDHLSICAFFLVDTPDPYVKLFIPTAPNGRKKTQTVSNSKNPVWNKEFKFLIDKELENVLYITLMEDDTFSDDLVGETETFPLSGLEIDRILRKTFVFRQTSEVDITLELKNRAEPRDMRYSLKLCKDEIDFRENRKPFLFQAMRKLLGPRGPKSMDEIPTVGIVGSGGGFRAMVGLSGVFCALEDMGVLDCAMYAAGLSGSTWYLSTLYSHPEFPNIHPKKVMEQLRQNVQHNWIWMLTPSWLYKHIQIIHQKKIQGQPISFTDFFGYLVGETILRDRKNIPKLSDQRGAVKHGNVPLPLYTCVHVKNDVSAKAYNEWMEFSPYEIGMAKYGTFMKTEDFGSKFFCGHLHTKYPEPPLEYLQGIWGSAFTILLQRMLGEGQAPSAIRKFRRSSSSMREDLHKILYPDNGHDDEESDSEDEEHGVEGLKEVPVFDEEDMEEPKEDHNDPGLLGRIAQRFMNKFPVLQTRSGRAGRVHNYLRGLGLAFAPVPFESEDVTDTADHPTLKAKRIYLADSGLVFNSPYPLVIRPQRGCDVLLSFDFSARDKEIEMPFEELLLAEEWARKNKLKFPPINAEEQYQKHGLKEFYVFSDPEDPECPVVIHFVLMNGSFKDHSRPGVPRKTSSEKEFGAFAIFEDPDNHYSTFNFHYPHKAFDRLTQLMEFNTLLAKETIKDVIADGVRRKRQLKAMRSSR</sequence>
<evidence type="ECO:0000259" key="10">
    <source>
        <dbReference type="PROSITE" id="PS51210"/>
    </source>
</evidence>
<dbReference type="Gene3D" id="2.60.40.150">
    <property type="entry name" value="C2 domain"/>
    <property type="match status" value="1"/>
</dbReference>
<dbReference type="GO" id="GO:0005829">
    <property type="term" value="C:cytosol"/>
    <property type="evidence" value="ECO:0007669"/>
    <property type="project" value="TreeGrafter"/>
</dbReference>
<dbReference type="PANTHER" id="PTHR10728">
    <property type="entry name" value="CYTOSOLIC PHOSPHOLIPASE A2"/>
    <property type="match status" value="1"/>
</dbReference>
<dbReference type="GO" id="GO:0047498">
    <property type="term" value="F:calcium-dependent phospholipase A2 activity"/>
    <property type="evidence" value="ECO:0007669"/>
    <property type="project" value="TreeGrafter"/>
</dbReference>